<feature type="domain" description="ArsA HSP20-like" evidence="10">
    <location>
        <begin position="326"/>
        <end position="387"/>
    </location>
</feature>
<keyword evidence="2" id="KW-0547">Nucleotide-binding</keyword>
<dbReference type="EMBL" id="CP009687">
    <property type="protein sequence ID" value="AKL94739.1"/>
    <property type="molecule type" value="Genomic_DNA"/>
</dbReference>
<dbReference type="GO" id="GO:0016887">
    <property type="term" value="F:ATP hydrolysis activity"/>
    <property type="evidence" value="ECO:0007669"/>
    <property type="project" value="InterPro"/>
</dbReference>
<dbReference type="STRING" id="84022.CACET_c12740"/>
<keyword evidence="11" id="KW-0378">Hydrolase</keyword>
<evidence type="ECO:0000256" key="3">
    <source>
        <dbReference type="ARBA" id="ARBA00022840"/>
    </source>
</evidence>
<keyword evidence="5" id="KW-1278">Translocase</keyword>
<keyword evidence="3" id="KW-0067">ATP-binding</keyword>
<evidence type="ECO:0000313" key="12">
    <source>
        <dbReference type="Proteomes" id="UP000035704"/>
    </source>
</evidence>
<evidence type="ECO:0000256" key="2">
    <source>
        <dbReference type="ARBA" id="ARBA00022741"/>
    </source>
</evidence>
<dbReference type="SUPFAM" id="SSF52540">
    <property type="entry name" value="P-loop containing nucleoside triphosphate hydrolases"/>
    <property type="match status" value="1"/>
</dbReference>
<dbReference type="NCBIfam" id="TIGR00345">
    <property type="entry name" value="GET3_arsA_TRC40"/>
    <property type="match status" value="1"/>
</dbReference>
<dbReference type="GO" id="GO:0005524">
    <property type="term" value="F:ATP binding"/>
    <property type="evidence" value="ECO:0007669"/>
    <property type="project" value="UniProtKB-KW"/>
</dbReference>
<name>A0A0D8IBL7_9CLOT</name>
<reference evidence="11 12" key="1">
    <citation type="submission" date="2014-10" db="EMBL/GenBank/DDBJ databases">
        <title>Genome sequence of Clostridium aceticum DSM 1496.</title>
        <authorList>
            <person name="Poehlein A."/>
            <person name="Schiel-Bengelsdorf B."/>
            <person name="Gottschalk G."/>
            <person name="Duerre P."/>
            <person name="Daniel R."/>
        </authorList>
    </citation>
    <scope>NUCLEOTIDE SEQUENCE [LARGE SCALE GENOMIC DNA]</scope>
    <source>
        <strain evidence="11 12">DSM 1496</strain>
    </source>
</reference>
<dbReference type="CDD" id="cd00298">
    <property type="entry name" value="ACD_sHsps_p23-like"/>
    <property type="match status" value="1"/>
</dbReference>
<comment type="function">
    <text evidence="7">Anion-transporting ATPase. Catalyzes the extrusion of arsenite.</text>
</comment>
<protein>
    <recommendedName>
        <fullName evidence="8">arsenite-transporting ATPase</fullName>
        <ecNumber evidence="8">7.3.2.7</ecNumber>
    </recommendedName>
</protein>
<evidence type="ECO:0000256" key="6">
    <source>
        <dbReference type="ARBA" id="ARBA00052296"/>
    </source>
</evidence>
<evidence type="ECO:0000256" key="4">
    <source>
        <dbReference type="ARBA" id="ARBA00022849"/>
    </source>
</evidence>
<dbReference type="PANTHER" id="PTHR10803:SF3">
    <property type="entry name" value="ATPASE GET3"/>
    <property type="match status" value="1"/>
</dbReference>
<comment type="similarity">
    <text evidence="1">Belongs to the arsA ATPase family.</text>
</comment>
<dbReference type="KEGG" id="cace:CACET_c12740"/>
<dbReference type="InterPro" id="IPR016300">
    <property type="entry name" value="ATPase_ArsA/GET3"/>
</dbReference>
<dbReference type="AlphaFoldDB" id="A0A0D8IBL7"/>
<dbReference type="GO" id="GO:0015446">
    <property type="term" value="F:ATPase-coupled arsenite transmembrane transporter activity"/>
    <property type="evidence" value="ECO:0007669"/>
    <property type="project" value="UniProtKB-EC"/>
</dbReference>
<comment type="catalytic activity">
    <reaction evidence="6">
        <text>arsenite(in) + ATP + H2O = arsenite(out) + ADP + phosphate + H(+)</text>
        <dbReference type="Rhea" id="RHEA:11348"/>
        <dbReference type="ChEBI" id="CHEBI:15377"/>
        <dbReference type="ChEBI" id="CHEBI:15378"/>
        <dbReference type="ChEBI" id="CHEBI:29242"/>
        <dbReference type="ChEBI" id="CHEBI:30616"/>
        <dbReference type="ChEBI" id="CHEBI:43474"/>
        <dbReference type="ChEBI" id="CHEBI:456216"/>
        <dbReference type="EC" id="7.3.2.7"/>
    </reaction>
</comment>
<organism evidence="11 12">
    <name type="scientific">Clostridium aceticum</name>
    <dbReference type="NCBI Taxonomy" id="84022"/>
    <lineage>
        <taxon>Bacteria</taxon>
        <taxon>Bacillati</taxon>
        <taxon>Bacillota</taxon>
        <taxon>Clostridia</taxon>
        <taxon>Eubacteriales</taxon>
        <taxon>Clostridiaceae</taxon>
        <taxon>Clostridium</taxon>
    </lineage>
</organism>
<dbReference type="SUPFAM" id="SSF49764">
    <property type="entry name" value="HSP20-like chaperones"/>
    <property type="match status" value="1"/>
</dbReference>
<dbReference type="PANTHER" id="PTHR10803">
    <property type="entry name" value="ARSENICAL PUMP-DRIVING ATPASE ARSENITE-TRANSLOCATING ATPASE"/>
    <property type="match status" value="1"/>
</dbReference>
<feature type="domain" description="ArsA/GET3 Anion-transporting ATPase-like" evidence="9">
    <location>
        <begin position="3"/>
        <end position="300"/>
    </location>
</feature>
<dbReference type="OrthoDB" id="9780677at2"/>
<dbReference type="EC" id="7.3.2.7" evidence="8"/>
<dbReference type="FunFam" id="3.40.50.300:FF:001801">
    <property type="entry name" value="Putative arsenical pump-driving ATPase"/>
    <property type="match status" value="1"/>
</dbReference>
<dbReference type="Pfam" id="PF17886">
    <property type="entry name" value="ArsA_HSP20"/>
    <property type="match status" value="1"/>
</dbReference>
<gene>
    <name evidence="11" type="ORF">CACET_c12740</name>
</gene>
<evidence type="ECO:0000259" key="10">
    <source>
        <dbReference type="Pfam" id="PF17886"/>
    </source>
</evidence>
<sequence length="396" mass="45517">MGRIIIFTGKGGVGKTTISAAHAVKAAKEGKKTLIVSTDMAHNLSDIFMKEIKEEPVRILSNLWALEIDSNYEMTKHYGNIAEAFKKMIPHGSEEDQEVLEDMVVFPGIEELFSLLKIKELYDEKIYDLIIVDCAPTGETLSLLKFPELFSWYMEKLFPIGKVAMKILRPVSKLAFKLEMPDGKALNDIEKLYVKLGKLQSLLKDREVCSVRLVTIPEKMVVEESKRSYMYLNLYNFNVDGVYINRIIPEEIDNSFFDQWKQIQKSYLDEINATFSNIPIYKIKWYEVDINGIHALERIMRDSLEDINIFKVLKTTVNETFEKTEKGYRLDIYVPFADKKDFDLFESGTDIIVKIGNFKRNIPIPHIIKKYSIASAKLNNGVLSIDFEGEEGVCNE</sequence>
<evidence type="ECO:0000256" key="1">
    <source>
        <dbReference type="ARBA" id="ARBA00011040"/>
    </source>
</evidence>
<evidence type="ECO:0000259" key="9">
    <source>
        <dbReference type="Pfam" id="PF02374"/>
    </source>
</evidence>
<dbReference type="InterPro" id="IPR027417">
    <property type="entry name" value="P-loop_NTPase"/>
</dbReference>
<dbReference type="CDD" id="cd02035">
    <property type="entry name" value="ArsA"/>
    <property type="match status" value="1"/>
</dbReference>
<proteinExistence type="inferred from homology"/>
<dbReference type="Gene3D" id="2.60.40.790">
    <property type="match status" value="1"/>
</dbReference>
<dbReference type="InterPro" id="IPR025723">
    <property type="entry name" value="ArsA/GET3_ATPase-like"/>
</dbReference>
<dbReference type="PATRIC" id="fig|84022.5.peg.2730"/>
<dbReference type="InterPro" id="IPR008978">
    <property type="entry name" value="HSP20-like_chaperone"/>
</dbReference>
<accession>A0A0D8IBL7</accession>
<evidence type="ECO:0000256" key="5">
    <source>
        <dbReference type="ARBA" id="ARBA00022967"/>
    </source>
</evidence>
<evidence type="ECO:0000313" key="11">
    <source>
        <dbReference type="EMBL" id="AKL94739.1"/>
    </source>
</evidence>
<keyword evidence="4" id="KW-0059">Arsenical resistance</keyword>
<dbReference type="Proteomes" id="UP000035704">
    <property type="component" value="Chromosome"/>
</dbReference>
<evidence type="ECO:0000256" key="7">
    <source>
        <dbReference type="ARBA" id="ARBA00059736"/>
    </source>
</evidence>
<evidence type="ECO:0000256" key="8">
    <source>
        <dbReference type="ARBA" id="ARBA00066752"/>
    </source>
</evidence>
<dbReference type="Pfam" id="PF02374">
    <property type="entry name" value="ArsA_ATPase"/>
    <property type="match status" value="1"/>
</dbReference>
<dbReference type="RefSeq" id="WP_044823535.1">
    <property type="nucleotide sequence ID" value="NZ_CP009687.1"/>
</dbReference>
<keyword evidence="12" id="KW-1185">Reference proteome</keyword>
<dbReference type="Gene3D" id="3.40.50.300">
    <property type="entry name" value="P-loop containing nucleotide triphosphate hydrolases"/>
    <property type="match status" value="1"/>
</dbReference>
<dbReference type="InterPro" id="IPR040612">
    <property type="entry name" value="ArsA_HSP20-like"/>
</dbReference>